<comment type="caution">
    <text evidence="1">The sequence shown here is derived from an EMBL/GenBank/DDBJ whole genome shotgun (WGS) entry which is preliminary data.</text>
</comment>
<accession>A0ABQ7MCK6</accession>
<reference evidence="1 2" key="1">
    <citation type="submission" date="2021-03" db="EMBL/GenBank/DDBJ databases">
        <authorList>
            <person name="King G.J."/>
            <person name="Bancroft I."/>
            <person name="Baten A."/>
            <person name="Bloomfield J."/>
            <person name="Borpatragohain P."/>
            <person name="He Z."/>
            <person name="Irish N."/>
            <person name="Irwin J."/>
            <person name="Liu K."/>
            <person name="Mauleon R.P."/>
            <person name="Moore J."/>
            <person name="Morris R."/>
            <person name="Ostergaard L."/>
            <person name="Wang B."/>
            <person name="Wells R."/>
        </authorList>
    </citation>
    <scope>NUCLEOTIDE SEQUENCE [LARGE SCALE GENOMIC DNA]</scope>
    <source>
        <strain evidence="1">R-o-18</strain>
        <tissue evidence="1">Leaf</tissue>
    </source>
</reference>
<protein>
    <recommendedName>
        <fullName evidence="3">SGS domain-containing protein</fullName>
    </recommendedName>
</protein>
<gene>
    <name evidence="1" type="primary">A06p056520.1_BraROA</name>
    <name evidence="1" type="ORF">IGI04_025257</name>
</gene>
<evidence type="ECO:0000313" key="2">
    <source>
        <dbReference type="Proteomes" id="UP000823674"/>
    </source>
</evidence>
<proteinExistence type="predicted"/>
<keyword evidence="2" id="KW-1185">Reference proteome</keyword>
<name>A0ABQ7MCK6_BRACM</name>
<dbReference type="EMBL" id="JADBGQ010000006">
    <property type="protein sequence ID" value="KAG5395294.1"/>
    <property type="molecule type" value="Genomic_DNA"/>
</dbReference>
<evidence type="ECO:0008006" key="3">
    <source>
        <dbReference type="Google" id="ProtNLM"/>
    </source>
</evidence>
<dbReference type="Proteomes" id="UP000823674">
    <property type="component" value="Chromosome A06"/>
</dbReference>
<organism evidence="1 2">
    <name type="scientific">Brassica rapa subsp. trilocularis</name>
    <dbReference type="NCBI Taxonomy" id="1813537"/>
    <lineage>
        <taxon>Eukaryota</taxon>
        <taxon>Viridiplantae</taxon>
        <taxon>Streptophyta</taxon>
        <taxon>Embryophyta</taxon>
        <taxon>Tracheophyta</taxon>
        <taxon>Spermatophyta</taxon>
        <taxon>Magnoliopsida</taxon>
        <taxon>eudicotyledons</taxon>
        <taxon>Gunneridae</taxon>
        <taxon>Pentapetalae</taxon>
        <taxon>rosids</taxon>
        <taxon>malvids</taxon>
        <taxon>Brassicales</taxon>
        <taxon>Brassicaceae</taxon>
        <taxon>Brassiceae</taxon>
        <taxon>Brassica</taxon>
    </lineage>
</organism>
<sequence>MVGKKFTREEEEDLRVLVNALLSAADLDEESEPLSSYVLSKWHSVESPLDPYIFERHLRELGRTSKTWNQREEACVQPCQHAAFGANTELSRTSLSQDSLWQDINWGLM</sequence>
<evidence type="ECO:0000313" key="1">
    <source>
        <dbReference type="EMBL" id="KAG5395294.1"/>
    </source>
</evidence>